<gene>
    <name evidence="2" type="ORF">Pmani_030754</name>
</gene>
<evidence type="ECO:0000313" key="3">
    <source>
        <dbReference type="Proteomes" id="UP001292094"/>
    </source>
</evidence>
<reference evidence="2" key="1">
    <citation type="submission" date="2023-11" db="EMBL/GenBank/DDBJ databases">
        <title>Genome assemblies of two species of porcelain crab, Petrolisthes cinctipes and Petrolisthes manimaculis (Anomura: Porcellanidae).</title>
        <authorList>
            <person name="Angst P."/>
        </authorList>
    </citation>
    <scope>NUCLEOTIDE SEQUENCE</scope>
    <source>
        <strain evidence="2">PB745_02</strain>
        <tissue evidence="2">Gill</tissue>
    </source>
</reference>
<dbReference type="Proteomes" id="UP001292094">
    <property type="component" value="Unassembled WGS sequence"/>
</dbReference>
<dbReference type="AlphaFoldDB" id="A0AAE1TTA1"/>
<name>A0AAE1TTA1_9EUCA</name>
<feature type="region of interest" description="Disordered" evidence="1">
    <location>
        <begin position="82"/>
        <end position="115"/>
    </location>
</feature>
<protein>
    <submittedName>
        <fullName evidence="2">Uncharacterized protein</fullName>
    </submittedName>
</protein>
<organism evidence="2 3">
    <name type="scientific">Petrolisthes manimaculis</name>
    <dbReference type="NCBI Taxonomy" id="1843537"/>
    <lineage>
        <taxon>Eukaryota</taxon>
        <taxon>Metazoa</taxon>
        <taxon>Ecdysozoa</taxon>
        <taxon>Arthropoda</taxon>
        <taxon>Crustacea</taxon>
        <taxon>Multicrustacea</taxon>
        <taxon>Malacostraca</taxon>
        <taxon>Eumalacostraca</taxon>
        <taxon>Eucarida</taxon>
        <taxon>Decapoda</taxon>
        <taxon>Pleocyemata</taxon>
        <taxon>Anomura</taxon>
        <taxon>Galatheoidea</taxon>
        <taxon>Porcellanidae</taxon>
        <taxon>Petrolisthes</taxon>
    </lineage>
</organism>
<proteinExistence type="predicted"/>
<keyword evidence="3" id="KW-1185">Reference proteome</keyword>
<evidence type="ECO:0000313" key="2">
    <source>
        <dbReference type="EMBL" id="KAK4296781.1"/>
    </source>
</evidence>
<sequence>MSERFREPRDANRKKFLRVYASFNVGRERWCLLTTKFTTLKHVLKNNNDNMYLLGQNKHSIKIVVHSCCRLVPRLLPSKIDTRPCLDKRYGPSRNDAANTSLHSRTATPRHFSTS</sequence>
<comment type="caution">
    <text evidence="2">The sequence shown here is derived from an EMBL/GenBank/DDBJ whole genome shotgun (WGS) entry which is preliminary data.</text>
</comment>
<evidence type="ECO:0000256" key="1">
    <source>
        <dbReference type="SAM" id="MobiDB-lite"/>
    </source>
</evidence>
<dbReference type="EMBL" id="JAWZYT010003774">
    <property type="protein sequence ID" value="KAK4296781.1"/>
    <property type="molecule type" value="Genomic_DNA"/>
</dbReference>
<feature type="compositionally biased region" description="Polar residues" evidence="1">
    <location>
        <begin position="96"/>
        <end position="115"/>
    </location>
</feature>
<accession>A0AAE1TTA1</accession>